<feature type="compositionally biased region" description="Low complexity" evidence="9">
    <location>
        <begin position="373"/>
        <end position="389"/>
    </location>
</feature>
<dbReference type="AlphaFoldDB" id="A0A4Z2C109"/>
<dbReference type="GO" id="GO:0000981">
    <property type="term" value="F:DNA-binding transcription factor activity, RNA polymerase II-specific"/>
    <property type="evidence" value="ECO:0007669"/>
    <property type="project" value="TreeGrafter"/>
</dbReference>
<feature type="compositionally biased region" description="Polar residues" evidence="9">
    <location>
        <begin position="56"/>
        <end position="68"/>
    </location>
</feature>
<evidence type="ECO:0000256" key="2">
    <source>
        <dbReference type="ARBA" id="ARBA00008548"/>
    </source>
</evidence>
<accession>A0A4Z2C109</accession>
<evidence type="ECO:0000256" key="6">
    <source>
        <dbReference type="ARBA" id="ARBA00023159"/>
    </source>
</evidence>
<evidence type="ECO:0000313" key="12">
    <source>
        <dbReference type="Proteomes" id="UP000516260"/>
    </source>
</evidence>
<keyword evidence="4" id="KW-0805">Transcription regulation</keyword>
<evidence type="ECO:0000256" key="8">
    <source>
        <dbReference type="ARBA" id="ARBA00023242"/>
    </source>
</evidence>
<comment type="subcellular location">
    <subcellularLocation>
        <location evidence="1">Nucleus</location>
    </subcellularLocation>
</comment>
<feature type="compositionally biased region" description="Basic and acidic residues" evidence="9">
    <location>
        <begin position="298"/>
        <end position="330"/>
    </location>
</feature>
<evidence type="ECO:0000256" key="3">
    <source>
        <dbReference type="ARBA" id="ARBA00022703"/>
    </source>
</evidence>
<dbReference type="GO" id="GO:0005634">
    <property type="term" value="C:nucleus"/>
    <property type="evidence" value="ECO:0007669"/>
    <property type="project" value="UniProtKB-SubCell"/>
</dbReference>
<proteinExistence type="inferred from homology"/>
<evidence type="ECO:0000256" key="5">
    <source>
        <dbReference type="ARBA" id="ARBA00023125"/>
    </source>
</evidence>
<protein>
    <recommendedName>
        <fullName evidence="10">Cysteine/serine-rich nuclear protein N-terminal domain-containing protein</fullName>
    </recommendedName>
</protein>
<evidence type="ECO:0000256" key="1">
    <source>
        <dbReference type="ARBA" id="ARBA00004123"/>
    </source>
</evidence>
<evidence type="ECO:0000256" key="7">
    <source>
        <dbReference type="ARBA" id="ARBA00023163"/>
    </source>
</evidence>
<evidence type="ECO:0000256" key="4">
    <source>
        <dbReference type="ARBA" id="ARBA00023015"/>
    </source>
</evidence>
<comment type="caution">
    <text evidence="11">The sequence shown here is derived from an EMBL/GenBank/DDBJ whole genome shotgun (WGS) entry which is preliminary data.</text>
</comment>
<evidence type="ECO:0000259" key="10">
    <source>
        <dbReference type="Pfam" id="PF16019"/>
    </source>
</evidence>
<feature type="region of interest" description="Disordered" evidence="9">
    <location>
        <begin position="371"/>
        <end position="401"/>
    </location>
</feature>
<comment type="similarity">
    <text evidence="2">Belongs to the AXUD1 family.</text>
</comment>
<reference evidence="11 12" key="1">
    <citation type="submission" date="2019-04" db="EMBL/GenBank/DDBJ databases">
        <title>The sequence and de novo assembly of Takifugu bimaculatus genome using PacBio and Hi-C technologies.</title>
        <authorList>
            <person name="Xu P."/>
            <person name="Liu B."/>
            <person name="Zhou Z."/>
        </authorList>
    </citation>
    <scope>NUCLEOTIDE SEQUENCE [LARGE SCALE GENOMIC DNA]</scope>
    <source>
        <strain evidence="11">TB-2018</strain>
        <tissue evidence="11">Muscle</tissue>
    </source>
</reference>
<evidence type="ECO:0000256" key="9">
    <source>
        <dbReference type="SAM" id="MobiDB-lite"/>
    </source>
</evidence>
<feature type="region of interest" description="Disordered" evidence="9">
    <location>
        <begin position="22"/>
        <end position="70"/>
    </location>
</feature>
<dbReference type="PRINTS" id="PR02031">
    <property type="entry name" value="CYSSERRICHNP"/>
</dbReference>
<keyword evidence="3" id="KW-0053">Apoptosis</keyword>
<keyword evidence="6" id="KW-0010">Activator</keyword>
<dbReference type="InterPro" id="IPR031972">
    <property type="entry name" value="CSRNP_N"/>
</dbReference>
<feature type="compositionally biased region" description="Polar residues" evidence="9">
    <location>
        <begin position="435"/>
        <end position="453"/>
    </location>
</feature>
<organism evidence="11 12">
    <name type="scientific">Takifugu bimaculatus</name>
    <dbReference type="NCBI Taxonomy" id="433685"/>
    <lineage>
        <taxon>Eukaryota</taxon>
        <taxon>Metazoa</taxon>
        <taxon>Chordata</taxon>
        <taxon>Craniata</taxon>
        <taxon>Vertebrata</taxon>
        <taxon>Euteleostomi</taxon>
        <taxon>Actinopterygii</taxon>
        <taxon>Neopterygii</taxon>
        <taxon>Teleostei</taxon>
        <taxon>Neoteleostei</taxon>
        <taxon>Acanthomorphata</taxon>
        <taxon>Eupercaria</taxon>
        <taxon>Tetraodontiformes</taxon>
        <taxon>Tetradontoidea</taxon>
        <taxon>Tetraodontidae</taxon>
        <taxon>Takifugu</taxon>
    </lineage>
</organism>
<sequence length="569" mass="63487">MSHRSRSMEGILKRKFVHVDDDPLYSSSPPSSLSSPSSSEWESDGESSLSDKQDFTPHSPSPATSLPTRSILKRAKLSGTQSNVRFDQVLEFSFPRCQGFTSVPSHGGATLGMRQRHSALQRYSLAEHALQQRHRRRERLRERRREERFQTLKHKLVTSGTIDQREANALTSDQMLHDDTDAHVSDADLEGAVFLLPYSSKQRQALLLAAGVKRVDREEKRQLHALRLSREACGCNCRGFCEPESCACSLAGIKCQVDRFNFPCGCSKDGCGNTQGRTEFNSRRVRTHYIHTNMKLELERRLQDNQERNEDQAGPTEDLKEYRDQDEAREVQSPQSKTCPFGFSAEDEGLSLSVPETPSFHLIPERLAVEENSCSSDATDSSRLSSDSDPGGCLHEAPNLSDVDGGLSRVLSISYNNNYSICSQLRHISEPLAQHNGSTSTDPQSTSTFTDGASRTSLTEYLDENANQARDIFNDDSLEGFPNTPSPTVDYSLGNYMDLSLSSDSDLEFFDSDYTSGPLHSSFKLHRHPDNLCQLQLFSSVHLPQQESSTYLLESLIGLTEPNPEESGT</sequence>
<name>A0A4Z2C109_9TELE</name>
<dbReference type="PANTHER" id="PTHR13580">
    <property type="entry name" value="TGF-BETA INDUCED APOPTOSIS PROTEIN"/>
    <property type="match status" value="1"/>
</dbReference>
<dbReference type="GO" id="GO:0006915">
    <property type="term" value="P:apoptotic process"/>
    <property type="evidence" value="ECO:0007669"/>
    <property type="project" value="UniProtKB-KW"/>
</dbReference>
<dbReference type="PANTHER" id="PTHR13580:SF10">
    <property type="entry name" value="CYSTEINE_SERINE-RICH NUCLEAR PROTEIN 1"/>
    <property type="match status" value="1"/>
</dbReference>
<feature type="region of interest" description="Disordered" evidence="9">
    <location>
        <begin position="433"/>
        <end position="453"/>
    </location>
</feature>
<dbReference type="Proteomes" id="UP000516260">
    <property type="component" value="Chromosome 15"/>
</dbReference>
<feature type="compositionally biased region" description="Low complexity" evidence="9">
    <location>
        <begin position="24"/>
        <end position="48"/>
    </location>
</feature>
<dbReference type="GO" id="GO:0043565">
    <property type="term" value="F:sequence-specific DNA binding"/>
    <property type="evidence" value="ECO:0007669"/>
    <property type="project" value="TreeGrafter"/>
</dbReference>
<dbReference type="InterPro" id="IPR023260">
    <property type="entry name" value="Cys/Ser-rich_nuc_prot"/>
</dbReference>
<dbReference type="EMBL" id="SWLE01000007">
    <property type="protein sequence ID" value="TNM98064.1"/>
    <property type="molecule type" value="Genomic_DNA"/>
</dbReference>
<feature type="region of interest" description="Disordered" evidence="9">
    <location>
        <begin position="298"/>
        <end position="340"/>
    </location>
</feature>
<keyword evidence="12" id="KW-1185">Reference proteome</keyword>
<keyword evidence="7" id="KW-0804">Transcription</keyword>
<dbReference type="Pfam" id="PF16019">
    <property type="entry name" value="CSRNP_N"/>
    <property type="match status" value="1"/>
</dbReference>
<keyword evidence="8" id="KW-0539">Nucleus</keyword>
<feature type="domain" description="Cysteine/serine-rich nuclear protein N-terminal" evidence="10">
    <location>
        <begin position="81"/>
        <end position="300"/>
    </location>
</feature>
<evidence type="ECO:0000313" key="11">
    <source>
        <dbReference type="EMBL" id="TNM98064.1"/>
    </source>
</evidence>
<keyword evidence="5" id="KW-0238">DNA-binding</keyword>
<gene>
    <name evidence="11" type="ORF">fugu_014310</name>
</gene>